<name>A0A2T2X8M2_9FIRM</name>
<dbReference type="GO" id="GO:0055085">
    <property type="term" value="P:transmembrane transport"/>
    <property type="evidence" value="ECO:0007669"/>
    <property type="project" value="InterPro"/>
</dbReference>
<dbReference type="CDD" id="cd06261">
    <property type="entry name" value="TM_PBP2"/>
    <property type="match status" value="1"/>
</dbReference>
<keyword evidence="3" id="KW-1003">Cell membrane</keyword>
<feature type="transmembrane region" description="Helical" evidence="7">
    <location>
        <begin position="232"/>
        <end position="252"/>
    </location>
</feature>
<feature type="transmembrane region" description="Helical" evidence="7">
    <location>
        <begin position="264"/>
        <end position="285"/>
    </location>
</feature>
<evidence type="ECO:0000256" key="4">
    <source>
        <dbReference type="ARBA" id="ARBA00022692"/>
    </source>
</evidence>
<organism evidence="9 10">
    <name type="scientific">Sulfobacillus benefaciens</name>
    <dbReference type="NCBI Taxonomy" id="453960"/>
    <lineage>
        <taxon>Bacteria</taxon>
        <taxon>Bacillati</taxon>
        <taxon>Bacillota</taxon>
        <taxon>Clostridia</taxon>
        <taxon>Eubacteriales</taxon>
        <taxon>Clostridiales Family XVII. Incertae Sedis</taxon>
        <taxon>Sulfobacillus</taxon>
    </lineage>
</organism>
<evidence type="ECO:0000259" key="8">
    <source>
        <dbReference type="PROSITE" id="PS50928"/>
    </source>
</evidence>
<dbReference type="GO" id="GO:0005886">
    <property type="term" value="C:plasma membrane"/>
    <property type="evidence" value="ECO:0007669"/>
    <property type="project" value="UniProtKB-SubCell"/>
</dbReference>
<reference evidence="9 10" key="1">
    <citation type="journal article" date="2014" name="BMC Genomics">
        <title>Comparison of environmental and isolate Sulfobacillus genomes reveals diverse carbon, sulfur, nitrogen, and hydrogen metabolisms.</title>
        <authorList>
            <person name="Justice N.B."/>
            <person name="Norman A."/>
            <person name="Brown C.T."/>
            <person name="Singh A."/>
            <person name="Thomas B.C."/>
            <person name="Banfield J.F."/>
        </authorList>
    </citation>
    <scope>NUCLEOTIDE SEQUENCE [LARGE SCALE GENOMIC DNA]</scope>
    <source>
        <strain evidence="9">AMDSBA1</strain>
    </source>
</reference>
<dbReference type="PANTHER" id="PTHR30193">
    <property type="entry name" value="ABC TRANSPORTER PERMEASE PROTEIN"/>
    <property type="match status" value="1"/>
</dbReference>
<protein>
    <submittedName>
        <fullName evidence="9">ABC transporter</fullName>
    </submittedName>
</protein>
<evidence type="ECO:0000256" key="6">
    <source>
        <dbReference type="ARBA" id="ARBA00023136"/>
    </source>
</evidence>
<feature type="transmembrane region" description="Helical" evidence="7">
    <location>
        <begin position="73"/>
        <end position="95"/>
    </location>
</feature>
<dbReference type="Gene3D" id="1.10.3720.10">
    <property type="entry name" value="MetI-like"/>
    <property type="match status" value="1"/>
</dbReference>
<dbReference type="PANTHER" id="PTHR30193:SF37">
    <property type="entry name" value="INNER MEMBRANE ABC TRANSPORTER PERMEASE PROTEIN YCJO"/>
    <property type="match status" value="1"/>
</dbReference>
<gene>
    <name evidence="9" type="ORF">C7B43_04830</name>
</gene>
<feature type="transmembrane region" description="Helical" evidence="7">
    <location>
        <begin position="133"/>
        <end position="150"/>
    </location>
</feature>
<dbReference type="InterPro" id="IPR000515">
    <property type="entry name" value="MetI-like"/>
</dbReference>
<evidence type="ECO:0000256" key="3">
    <source>
        <dbReference type="ARBA" id="ARBA00022475"/>
    </source>
</evidence>
<feature type="domain" description="ABC transmembrane type-1" evidence="8">
    <location>
        <begin position="69"/>
        <end position="282"/>
    </location>
</feature>
<evidence type="ECO:0000256" key="5">
    <source>
        <dbReference type="ARBA" id="ARBA00022989"/>
    </source>
</evidence>
<feature type="transmembrane region" description="Helical" evidence="7">
    <location>
        <begin position="157"/>
        <end position="181"/>
    </location>
</feature>
<evidence type="ECO:0000256" key="7">
    <source>
        <dbReference type="RuleBase" id="RU363032"/>
    </source>
</evidence>
<dbReference type="PROSITE" id="PS50928">
    <property type="entry name" value="ABC_TM1"/>
    <property type="match status" value="1"/>
</dbReference>
<keyword evidence="4 7" id="KW-0812">Transmembrane</keyword>
<evidence type="ECO:0000313" key="9">
    <source>
        <dbReference type="EMBL" id="PSR30796.1"/>
    </source>
</evidence>
<comment type="subcellular location">
    <subcellularLocation>
        <location evidence="1 7">Cell membrane</location>
        <topology evidence="1 7">Multi-pass membrane protein</topology>
    </subcellularLocation>
</comment>
<dbReference type="AlphaFoldDB" id="A0A2T2X8M2"/>
<proteinExistence type="inferred from homology"/>
<feature type="transmembrane region" description="Helical" evidence="7">
    <location>
        <begin position="12"/>
        <end position="40"/>
    </location>
</feature>
<keyword evidence="5 7" id="KW-1133">Transmembrane helix</keyword>
<dbReference type="Pfam" id="PF00528">
    <property type="entry name" value="BPD_transp_1"/>
    <property type="match status" value="1"/>
</dbReference>
<feature type="transmembrane region" description="Helical" evidence="7">
    <location>
        <begin position="201"/>
        <end position="220"/>
    </location>
</feature>
<comment type="caution">
    <text evidence="9">The sequence shown here is derived from an EMBL/GenBank/DDBJ whole genome shotgun (WGS) entry which is preliminary data.</text>
</comment>
<evidence type="ECO:0000256" key="2">
    <source>
        <dbReference type="ARBA" id="ARBA00022448"/>
    </source>
</evidence>
<keyword evidence="6 7" id="KW-0472">Membrane</keyword>
<comment type="similarity">
    <text evidence="7">Belongs to the binding-protein-dependent transport system permease family.</text>
</comment>
<dbReference type="InterPro" id="IPR035906">
    <property type="entry name" value="MetI-like_sf"/>
</dbReference>
<evidence type="ECO:0000256" key="1">
    <source>
        <dbReference type="ARBA" id="ARBA00004651"/>
    </source>
</evidence>
<dbReference type="SUPFAM" id="SSF161098">
    <property type="entry name" value="MetI-like"/>
    <property type="match status" value="1"/>
</dbReference>
<dbReference type="EMBL" id="PXYT01000007">
    <property type="protein sequence ID" value="PSR30796.1"/>
    <property type="molecule type" value="Genomic_DNA"/>
</dbReference>
<dbReference type="InterPro" id="IPR051393">
    <property type="entry name" value="ABC_transporter_permease"/>
</dbReference>
<feature type="transmembrane region" description="Helical" evidence="7">
    <location>
        <begin position="107"/>
        <end position="127"/>
    </location>
</feature>
<dbReference type="Proteomes" id="UP000242699">
    <property type="component" value="Unassembled WGS sequence"/>
</dbReference>
<accession>A0A2T2X8M2</accession>
<evidence type="ECO:0000313" key="10">
    <source>
        <dbReference type="Proteomes" id="UP000242699"/>
    </source>
</evidence>
<keyword evidence="2 7" id="KW-0813">Transport</keyword>
<sequence length="294" mass="33381">MTRQDQSISSYGFWYLVPSLMVLIVFWIVPLFFVGGYSFFHFMYGMHPRFVGFNQYHQLLETQSFWQALRVTLFFTLGVVVVGGAISLLFAVLLYRGMRASGLFRALFFLPYVMPVVATSTVWLWMYQPRVGLIDHVLGVLGLGSGIGWVNDPTLALVSLIIYTIWFSFGFTMLLFLAGLTNIPRDLLEAASVDGASSWRQFWHIIWPLLSPTTLFVIVINTINAFQTFTQIFALTRGGPLNGTTTLTYLIYETAFNYFHFGEASAQAVIFFVMILGLTGLQFWVSRRSIYYGG</sequence>